<dbReference type="EMBL" id="CP001737">
    <property type="protein sequence ID" value="ACV78276.1"/>
    <property type="molecule type" value="Genomic_DNA"/>
</dbReference>
<dbReference type="InterPro" id="IPR025295">
    <property type="entry name" value="eCIS_core_dom"/>
</dbReference>
<evidence type="ECO:0000313" key="3">
    <source>
        <dbReference type="EMBL" id="ACV78276.1"/>
    </source>
</evidence>
<sequence length="184" mass="19110">MASIARHRPEPQGAARQRPDPAEPPSATRPEPAGARFAPVAVPGLTVGSAHDPAEAEADRVSQEVLQRLGAAPATAAAPVRRRVEPEVGIEGGSLSPGTRSSIEQLRGGGSPLPEPMRTRMEGAFGADFSDVRVHTGDRAARTNQALGALAFTTGNDIVLGEGSSIGDQRLLAHELTHVVQNRG</sequence>
<reference evidence="3 4" key="2">
    <citation type="journal article" date="2010" name="Stand. Genomic Sci.">
        <title>Complete genome sequence of Nakamurella multipartita type strain (Y-104).</title>
        <authorList>
            <person name="Tice H."/>
            <person name="Mayilraj S."/>
            <person name="Sims D."/>
            <person name="Lapidus A."/>
            <person name="Nolan M."/>
            <person name="Lucas S."/>
            <person name="Glavina Del Rio T."/>
            <person name="Copeland A."/>
            <person name="Cheng J.F."/>
            <person name="Meincke L."/>
            <person name="Bruce D."/>
            <person name="Goodwin L."/>
            <person name="Pitluck S."/>
            <person name="Ivanova N."/>
            <person name="Mavromatis K."/>
            <person name="Ovchinnikova G."/>
            <person name="Pati A."/>
            <person name="Chen A."/>
            <person name="Palaniappan K."/>
            <person name="Land M."/>
            <person name="Hauser L."/>
            <person name="Chang Y.J."/>
            <person name="Jeffries C.D."/>
            <person name="Detter J.C."/>
            <person name="Brettin T."/>
            <person name="Rohde M."/>
            <person name="Goker M."/>
            <person name="Bristow J."/>
            <person name="Eisen J.A."/>
            <person name="Markowitz V."/>
            <person name="Hugenholtz P."/>
            <person name="Kyrpides N.C."/>
            <person name="Klenk H.P."/>
            <person name="Chen F."/>
        </authorList>
    </citation>
    <scope>NUCLEOTIDE SEQUENCE [LARGE SCALE GENOMIC DNA]</scope>
    <source>
        <strain evidence="4">ATCC 700099 / DSM 44233 / CIP 104796 / JCM 9543 / NBRC 105858 / Y-104</strain>
    </source>
</reference>
<dbReference type="RefSeq" id="WP_015747177.1">
    <property type="nucleotide sequence ID" value="NC_013235.1"/>
</dbReference>
<evidence type="ECO:0000259" key="2">
    <source>
        <dbReference type="Pfam" id="PF13699"/>
    </source>
</evidence>
<dbReference type="Pfam" id="PF13699">
    <property type="entry name" value="eCIS_core"/>
    <property type="match status" value="1"/>
</dbReference>
<keyword evidence="4" id="KW-1185">Reference proteome</keyword>
<protein>
    <recommendedName>
        <fullName evidence="2">eCIS core domain-containing protein</fullName>
    </recommendedName>
</protein>
<dbReference type="eggNOG" id="COG1361">
    <property type="taxonomic scope" value="Bacteria"/>
</dbReference>
<organism evidence="3 4">
    <name type="scientific">Nakamurella multipartita (strain ATCC 700099 / DSM 44233 / CIP 104796 / JCM 9543 / NBRC 105858 / Y-104)</name>
    <name type="common">Microsphaera multipartita</name>
    <dbReference type="NCBI Taxonomy" id="479431"/>
    <lineage>
        <taxon>Bacteria</taxon>
        <taxon>Bacillati</taxon>
        <taxon>Actinomycetota</taxon>
        <taxon>Actinomycetes</taxon>
        <taxon>Nakamurellales</taxon>
        <taxon>Nakamurellaceae</taxon>
        <taxon>Nakamurella</taxon>
    </lineage>
</organism>
<dbReference type="OrthoDB" id="9153660at2"/>
<dbReference type="Proteomes" id="UP000002218">
    <property type="component" value="Chromosome"/>
</dbReference>
<feature type="domain" description="eCIS core" evidence="2">
    <location>
        <begin position="112"/>
        <end position="184"/>
    </location>
</feature>
<feature type="region of interest" description="Disordered" evidence="1">
    <location>
        <begin position="1"/>
        <end position="114"/>
    </location>
</feature>
<dbReference type="HOGENOM" id="CLU_1466728_0_0_11"/>
<evidence type="ECO:0000256" key="1">
    <source>
        <dbReference type="SAM" id="MobiDB-lite"/>
    </source>
</evidence>
<accession>C8XH70</accession>
<name>C8XH70_NAKMY</name>
<dbReference type="KEGG" id="nml:Namu_1887"/>
<feature type="compositionally biased region" description="Low complexity" evidence="1">
    <location>
        <begin position="70"/>
        <end position="79"/>
    </location>
</feature>
<gene>
    <name evidence="3" type="ordered locus">Namu_1887</name>
</gene>
<dbReference type="AlphaFoldDB" id="C8XH70"/>
<dbReference type="STRING" id="479431.Namu_1887"/>
<reference evidence="4" key="1">
    <citation type="submission" date="2009-09" db="EMBL/GenBank/DDBJ databases">
        <title>The complete genome of Nakamurella multipartita DSM 44233.</title>
        <authorList>
            <consortium name="US DOE Joint Genome Institute (JGI-PGF)"/>
            <person name="Lucas S."/>
            <person name="Copeland A."/>
            <person name="Lapidus A."/>
            <person name="Glavina del Rio T."/>
            <person name="Dalin E."/>
            <person name="Tice H."/>
            <person name="Bruce D."/>
            <person name="Goodwin L."/>
            <person name="Pitluck S."/>
            <person name="Kyrpides N."/>
            <person name="Mavromatis K."/>
            <person name="Ivanova N."/>
            <person name="Ovchinnikova G."/>
            <person name="Sims D."/>
            <person name="Meincke L."/>
            <person name="Brettin T."/>
            <person name="Detter J.C."/>
            <person name="Han C."/>
            <person name="Larimer F."/>
            <person name="Land M."/>
            <person name="Hauser L."/>
            <person name="Markowitz V."/>
            <person name="Cheng J.-F."/>
            <person name="Hugenholtz P."/>
            <person name="Woyke T."/>
            <person name="Wu D."/>
            <person name="Klenk H.-P."/>
            <person name="Eisen J.A."/>
        </authorList>
    </citation>
    <scope>NUCLEOTIDE SEQUENCE [LARGE SCALE GENOMIC DNA]</scope>
    <source>
        <strain evidence="4">ATCC 700099 / DSM 44233 / CIP 104796 / JCM 9543 / NBRC 105858 / Y-104</strain>
    </source>
</reference>
<feature type="compositionally biased region" description="Basic and acidic residues" evidence="1">
    <location>
        <begin position="52"/>
        <end position="62"/>
    </location>
</feature>
<evidence type="ECO:0000313" key="4">
    <source>
        <dbReference type="Proteomes" id="UP000002218"/>
    </source>
</evidence>
<proteinExistence type="predicted"/>
<dbReference type="InParanoid" id="C8XH70"/>